<name>A0A174ZJE2_9FIRM</name>
<dbReference type="SUPFAM" id="SSF52266">
    <property type="entry name" value="SGNH hydrolase"/>
    <property type="match status" value="1"/>
</dbReference>
<evidence type="ECO:0000259" key="1">
    <source>
        <dbReference type="Pfam" id="PF13472"/>
    </source>
</evidence>
<dbReference type="InterPro" id="IPR036514">
    <property type="entry name" value="SGNH_hydro_sf"/>
</dbReference>
<keyword evidence="2" id="KW-0378">Hydrolase</keyword>
<sequence length="220" mass="24386">MNILCFGDSNTYGYRPDGTGRFDEKTRWSCLLQKKFGNGHRIIEEGLCGRTTIFSDAFREGRRGLDQIGITIETHNPIDLLVLMLGTNDCKTRFNASSKTIAKGLIQVIEKAKKYSSQPFELLIISPIHLGNGVGDDGFDPEFDLASEQVSRQLAQEYRKVATHYHAGFLDASKIALPSEIDREHLDESGHAALADAVYKTITESGLLEKGMDSSFCHIA</sequence>
<dbReference type="Gene3D" id="3.40.50.1110">
    <property type="entry name" value="SGNH hydrolase"/>
    <property type="match status" value="1"/>
</dbReference>
<accession>A0A174ZJE2</accession>
<dbReference type="EMBL" id="CZBX01000003">
    <property type="protein sequence ID" value="CUQ84256.1"/>
    <property type="molecule type" value="Genomic_DNA"/>
</dbReference>
<dbReference type="AlphaFoldDB" id="A0A174ZJE2"/>
<evidence type="ECO:0000313" key="2">
    <source>
        <dbReference type="EMBL" id="CUQ84256.1"/>
    </source>
</evidence>
<dbReference type="GO" id="GO:0016787">
    <property type="term" value="F:hydrolase activity"/>
    <property type="evidence" value="ECO:0007669"/>
    <property type="project" value="UniProtKB-KW"/>
</dbReference>
<dbReference type="InterPro" id="IPR051532">
    <property type="entry name" value="Ester_Hydrolysis_Enzymes"/>
</dbReference>
<dbReference type="InterPro" id="IPR013830">
    <property type="entry name" value="SGNH_hydro"/>
</dbReference>
<dbReference type="Proteomes" id="UP000078383">
    <property type="component" value="Unassembled WGS sequence"/>
</dbReference>
<protein>
    <submittedName>
        <fullName evidence="2">GDSL-like Lipase/Acylhydrolase</fullName>
    </submittedName>
</protein>
<proteinExistence type="predicted"/>
<reference evidence="2 3" key="1">
    <citation type="submission" date="2015-09" db="EMBL/GenBank/DDBJ databases">
        <authorList>
            <consortium name="Pathogen Informatics"/>
        </authorList>
    </citation>
    <scope>NUCLEOTIDE SEQUENCE [LARGE SCALE GENOMIC DNA]</scope>
    <source>
        <strain evidence="2 3">2789STDY5834889</strain>
    </source>
</reference>
<gene>
    <name evidence="2" type="ORF">ERS852502_00878</name>
</gene>
<evidence type="ECO:0000313" key="3">
    <source>
        <dbReference type="Proteomes" id="UP000078383"/>
    </source>
</evidence>
<dbReference type="Pfam" id="PF13472">
    <property type="entry name" value="Lipase_GDSL_2"/>
    <property type="match status" value="1"/>
</dbReference>
<dbReference type="OrthoDB" id="164654at2"/>
<dbReference type="RefSeq" id="WP_055171403.1">
    <property type="nucleotide sequence ID" value="NZ_CZBX01000003.1"/>
</dbReference>
<feature type="domain" description="SGNH hydrolase-type esterase" evidence="1">
    <location>
        <begin position="5"/>
        <end position="192"/>
    </location>
</feature>
<dbReference type="PANTHER" id="PTHR30383">
    <property type="entry name" value="THIOESTERASE 1/PROTEASE 1/LYSOPHOSPHOLIPASE L1"/>
    <property type="match status" value="1"/>
</dbReference>
<dbReference type="PANTHER" id="PTHR30383:SF29">
    <property type="entry name" value="SGNH HYDROLASE-TYPE ESTERASE DOMAIN-CONTAINING PROTEIN"/>
    <property type="match status" value="1"/>
</dbReference>
<organism evidence="2 3">
    <name type="scientific">[Ruminococcus] torques</name>
    <dbReference type="NCBI Taxonomy" id="33039"/>
    <lineage>
        <taxon>Bacteria</taxon>
        <taxon>Bacillati</taxon>
        <taxon>Bacillota</taxon>
        <taxon>Clostridia</taxon>
        <taxon>Lachnospirales</taxon>
        <taxon>Lachnospiraceae</taxon>
        <taxon>Mediterraneibacter</taxon>
    </lineage>
</organism>